<keyword evidence="2" id="KW-0723">Serine/threonine-protein kinase</keyword>
<dbReference type="InterPro" id="IPR011009">
    <property type="entry name" value="Kinase-like_dom_sf"/>
</dbReference>
<gene>
    <name evidence="11" type="ORF">N7498_007713</name>
</gene>
<comment type="catalytic activity">
    <reaction evidence="8">
        <text>L-seryl-[protein] + ATP = O-phospho-L-seryl-[protein] + ADP + H(+)</text>
        <dbReference type="Rhea" id="RHEA:17989"/>
        <dbReference type="Rhea" id="RHEA-COMP:9863"/>
        <dbReference type="Rhea" id="RHEA-COMP:11604"/>
        <dbReference type="ChEBI" id="CHEBI:15378"/>
        <dbReference type="ChEBI" id="CHEBI:29999"/>
        <dbReference type="ChEBI" id="CHEBI:30616"/>
        <dbReference type="ChEBI" id="CHEBI:83421"/>
        <dbReference type="ChEBI" id="CHEBI:456216"/>
        <dbReference type="EC" id="2.7.11.1"/>
    </reaction>
</comment>
<feature type="binding site" evidence="9">
    <location>
        <position position="125"/>
    </location>
    <ligand>
        <name>ATP</name>
        <dbReference type="ChEBI" id="CHEBI:30616"/>
    </ligand>
</feature>
<comment type="catalytic activity">
    <reaction evidence="7">
        <text>L-threonyl-[protein] + ATP = O-phospho-L-threonyl-[protein] + ADP + H(+)</text>
        <dbReference type="Rhea" id="RHEA:46608"/>
        <dbReference type="Rhea" id="RHEA-COMP:11060"/>
        <dbReference type="Rhea" id="RHEA-COMP:11605"/>
        <dbReference type="ChEBI" id="CHEBI:15378"/>
        <dbReference type="ChEBI" id="CHEBI:30013"/>
        <dbReference type="ChEBI" id="CHEBI:30616"/>
        <dbReference type="ChEBI" id="CHEBI:61977"/>
        <dbReference type="ChEBI" id="CHEBI:456216"/>
        <dbReference type="EC" id="2.7.11.1"/>
    </reaction>
</comment>
<reference evidence="11" key="1">
    <citation type="submission" date="2022-12" db="EMBL/GenBank/DDBJ databases">
        <authorList>
            <person name="Petersen C."/>
        </authorList>
    </citation>
    <scope>NUCLEOTIDE SEQUENCE</scope>
    <source>
        <strain evidence="11">IBT 15544</strain>
    </source>
</reference>
<reference evidence="11" key="2">
    <citation type="journal article" date="2023" name="IMA Fungus">
        <title>Comparative genomic study of the Penicillium genus elucidates a diverse pangenome and 15 lateral gene transfer events.</title>
        <authorList>
            <person name="Petersen C."/>
            <person name="Sorensen T."/>
            <person name="Nielsen M.R."/>
            <person name="Sondergaard T.E."/>
            <person name="Sorensen J.L."/>
            <person name="Fitzpatrick D.A."/>
            <person name="Frisvad J.C."/>
            <person name="Nielsen K.L."/>
        </authorList>
    </citation>
    <scope>NUCLEOTIDE SEQUENCE</scope>
    <source>
        <strain evidence="11">IBT 15544</strain>
    </source>
</reference>
<dbReference type="GeneID" id="83182076"/>
<dbReference type="RefSeq" id="XP_058307024.1">
    <property type="nucleotide sequence ID" value="XM_058454775.1"/>
</dbReference>
<dbReference type="Proteomes" id="UP001150904">
    <property type="component" value="Unassembled WGS sequence"/>
</dbReference>
<evidence type="ECO:0000313" key="12">
    <source>
        <dbReference type="Proteomes" id="UP001150904"/>
    </source>
</evidence>
<evidence type="ECO:0000256" key="4">
    <source>
        <dbReference type="ARBA" id="ARBA00022741"/>
    </source>
</evidence>
<dbReference type="PANTHER" id="PTHR47634">
    <property type="entry name" value="PROTEIN KINASE DOMAIN-CONTAINING PROTEIN-RELATED"/>
    <property type="match status" value="1"/>
</dbReference>
<sequence length="479" mass="54797">MAFAVRSQNLLWARHQSSVYQICFHQTRSSSFCYRYLWQTSLGALARRSAMAFSSSADSDPLPLKYVPIEEVERLEKYQPGGYHPIMIGDVFQSRYRVVHKLGYGTYSTTWLCRDYRSNTYVAVKVGTAESSAREADVLEYLNHASPFDRPGREIIPSVKDRFILYGVNGTHPCYVTDLAMCNVSGAKNASYRRIFQARTARSLIAQLVLAVEFLHSKGVVYRDIHLGNILLHLPAKFDQLSIDQLYEKYSSPASEPIIRFDGQPLQPGVPSSAVPPIWLGKASEEFSPSESRIFLSDFGEAYRPLSEHRCGSHAPLSFVPPKARFEPERSLSFSTDIWTLGCSIWIILGQRSLFEDILATPDDITSEQVDTRGNLPPQWWEKWEARHEYFEENGKPNRGRQVRSWEDRFEKHIQLPRQDAGIRGFDVEEKAAVMDMLSSILSFGPEKRPTVQEILKCRWIENWALPDFGKSRDCQEFS</sequence>
<dbReference type="GO" id="GO:0004674">
    <property type="term" value="F:protein serine/threonine kinase activity"/>
    <property type="evidence" value="ECO:0007669"/>
    <property type="project" value="UniProtKB-KW"/>
</dbReference>
<evidence type="ECO:0000313" key="11">
    <source>
        <dbReference type="EMBL" id="KAJ5198596.1"/>
    </source>
</evidence>
<evidence type="ECO:0000256" key="7">
    <source>
        <dbReference type="ARBA" id="ARBA00047899"/>
    </source>
</evidence>
<evidence type="ECO:0000256" key="9">
    <source>
        <dbReference type="PROSITE-ProRule" id="PRU10141"/>
    </source>
</evidence>
<evidence type="ECO:0000259" key="10">
    <source>
        <dbReference type="PROSITE" id="PS50011"/>
    </source>
</evidence>
<keyword evidence="12" id="KW-1185">Reference proteome</keyword>
<evidence type="ECO:0000256" key="2">
    <source>
        <dbReference type="ARBA" id="ARBA00022527"/>
    </source>
</evidence>
<keyword evidence="4 9" id="KW-0547">Nucleotide-binding</keyword>
<dbReference type="Gene3D" id="1.10.510.10">
    <property type="entry name" value="Transferase(Phosphotransferase) domain 1"/>
    <property type="match status" value="1"/>
</dbReference>
<feature type="domain" description="Protein kinase" evidence="10">
    <location>
        <begin position="96"/>
        <end position="461"/>
    </location>
</feature>
<dbReference type="InterPro" id="IPR051334">
    <property type="entry name" value="SRPK"/>
</dbReference>
<comment type="caution">
    <text evidence="11">The sequence shown here is derived from an EMBL/GenBank/DDBJ whole genome shotgun (WGS) entry which is preliminary data.</text>
</comment>
<dbReference type="AlphaFoldDB" id="A0A9W9MD08"/>
<dbReference type="GO" id="GO:0005524">
    <property type="term" value="F:ATP binding"/>
    <property type="evidence" value="ECO:0007669"/>
    <property type="project" value="UniProtKB-UniRule"/>
</dbReference>
<dbReference type="OrthoDB" id="5979581at2759"/>
<dbReference type="GO" id="GO:0000245">
    <property type="term" value="P:spliceosomal complex assembly"/>
    <property type="evidence" value="ECO:0007669"/>
    <property type="project" value="TreeGrafter"/>
</dbReference>
<evidence type="ECO:0000256" key="6">
    <source>
        <dbReference type="ARBA" id="ARBA00022840"/>
    </source>
</evidence>
<evidence type="ECO:0000256" key="8">
    <source>
        <dbReference type="ARBA" id="ARBA00048679"/>
    </source>
</evidence>
<evidence type="ECO:0000256" key="5">
    <source>
        <dbReference type="ARBA" id="ARBA00022777"/>
    </source>
</evidence>
<dbReference type="Gene3D" id="3.30.200.20">
    <property type="entry name" value="Phosphorylase Kinase, domain 1"/>
    <property type="match status" value="1"/>
</dbReference>
<evidence type="ECO:0000256" key="1">
    <source>
        <dbReference type="ARBA" id="ARBA00012513"/>
    </source>
</evidence>
<dbReference type="GO" id="GO:0050684">
    <property type="term" value="P:regulation of mRNA processing"/>
    <property type="evidence" value="ECO:0007669"/>
    <property type="project" value="TreeGrafter"/>
</dbReference>
<evidence type="ECO:0000256" key="3">
    <source>
        <dbReference type="ARBA" id="ARBA00022679"/>
    </source>
</evidence>
<dbReference type="PANTHER" id="PTHR47634:SF9">
    <property type="entry name" value="PROTEIN KINASE DOMAIN-CONTAINING PROTEIN-RELATED"/>
    <property type="match status" value="1"/>
</dbReference>
<keyword evidence="6 9" id="KW-0067">ATP-binding</keyword>
<dbReference type="SMART" id="SM00220">
    <property type="entry name" value="S_TKc"/>
    <property type="match status" value="1"/>
</dbReference>
<dbReference type="InterPro" id="IPR017441">
    <property type="entry name" value="Protein_kinase_ATP_BS"/>
</dbReference>
<dbReference type="InterPro" id="IPR000719">
    <property type="entry name" value="Prot_kinase_dom"/>
</dbReference>
<organism evidence="11 12">
    <name type="scientific">Penicillium cinerascens</name>
    <dbReference type="NCBI Taxonomy" id="70096"/>
    <lineage>
        <taxon>Eukaryota</taxon>
        <taxon>Fungi</taxon>
        <taxon>Dikarya</taxon>
        <taxon>Ascomycota</taxon>
        <taxon>Pezizomycotina</taxon>
        <taxon>Eurotiomycetes</taxon>
        <taxon>Eurotiomycetidae</taxon>
        <taxon>Eurotiales</taxon>
        <taxon>Aspergillaceae</taxon>
        <taxon>Penicillium</taxon>
    </lineage>
</organism>
<dbReference type="SUPFAM" id="SSF56112">
    <property type="entry name" value="Protein kinase-like (PK-like)"/>
    <property type="match status" value="1"/>
</dbReference>
<name>A0A9W9MD08_9EURO</name>
<proteinExistence type="predicted"/>
<dbReference type="EC" id="2.7.11.1" evidence="1"/>
<dbReference type="PROSITE" id="PS00107">
    <property type="entry name" value="PROTEIN_KINASE_ATP"/>
    <property type="match status" value="1"/>
</dbReference>
<keyword evidence="5" id="KW-0418">Kinase</keyword>
<protein>
    <recommendedName>
        <fullName evidence="1">non-specific serine/threonine protein kinase</fullName>
        <ecNumber evidence="1">2.7.11.1</ecNumber>
    </recommendedName>
</protein>
<dbReference type="PROSITE" id="PS50011">
    <property type="entry name" value="PROTEIN_KINASE_DOM"/>
    <property type="match status" value="1"/>
</dbReference>
<dbReference type="Pfam" id="PF00069">
    <property type="entry name" value="Pkinase"/>
    <property type="match status" value="1"/>
</dbReference>
<keyword evidence="3" id="KW-0808">Transferase</keyword>
<accession>A0A9W9MD08</accession>
<dbReference type="EMBL" id="JAPQKR010000014">
    <property type="protein sequence ID" value="KAJ5198596.1"/>
    <property type="molecule type" value="Genomic_DNA"/>
</dbReference>